<reference evidence="2 3" key="1">
    <citation type="submission" date="2012-08" db="EMBL/GenBank/DDBJ databases">
        <title>Oryza genome evolution.</title>
        <authorList>
            <person name="Wing R.A."/>
        </authorList>
    </citation>
    <scope>NUCLEOTIDE SEQUENCE</scope>
</reference>
<dbReference type="HOGENOM" id="CLU_106478_0_0_1"/>
<dbReference type="Gramene" id="LPERR09G01850.1">
    <property type="protein sequence ID" value="LPERR09G01850.1"/>
    <property type="gene ID" value="LPERR09G01850"/>
</dbReference>
<reference evidence="3" key="2">
    <citation type="submission" date="2013-12" db="EMBL/GenBank/DDBJ databases">
        <authorList>
            <person name="Yu Y."/>
            <person name="Lee S."/>
            <person name="de Baynast K."/>
            <person name="Wissotski M."/>
            <person name="Liu L."/>
            <person name="Talag J."/>
            <person name="Goicoechea J."/>
            <person name="Angelova A."/>
            <person name="Jetty R."/>
            <person name="Kudrna D."/>
            <person name="Golser W."/>
            <person name="Rivera L."/>
            <person name="Zhang J."/>
            <person name="Wing R."/>
        </authorList>
    </citation>
    <scope>NUCLEOTIDE SEQUENCE</scope>
</reference>
<accession>A0A0D9XBR9</accession>
<dbReference type="Proteomes" id="UP000032180">
    <property type="component" value="Chromosome 9"/>
</dbReference>
<organism evidence="2 3">
    <name type="scientific">Leersia perrieri</name>
    <dbReference type="NCBI Taxonomy" id="77586"/>
    <lineage>
        <taxon>Eukaryota</taxon>
        <taxon>Viridiplantae</taxon>
        <taxon>Streptophyta</taxon>
        <taxon>Embryophyta</taxon>
        <taxon>Tracheophyta</taxon>
        <taxon>Spermatophyta</taxon>
        <taxon>Magnoliopsida</taxon>
        <taxon>Liliopsida</taxon>
        <taxon>Poales</taxon>
        <taxon>Poaceae</taxon>
        <taxon>BOP clade</taxon>
        <taxon>Oryzoideae</taxon>
        <taxon>Oryzeae</taxon>
        <taxon>Oryzinae</taxon>
        <taxon>Leersia</taxon>
    </lineage>
</organism>
<feature type="region of interest" description="Disordered" evidence="1">
    <location>
        <begin position="57"/>
        <end position="108"/>
    </location>
</feature>
<keyword evidence="3" id="KW-1185">Reference proteome</keyword>
<proteinExistence type="predicted"/>
<feature type="region of interest" description="Disordered" evidence="1">
    <location>
        <begin position="1"/>
        <end position="41"/>
    </location>
</feature>
<feature type="compositionally biased region" description="Basic and acidic residues" evidence="1">
    <location>
        <begin position="86"/>
        <end position="108"/>
    </location>
</feature>
<evidence type="ECO:0000313" key="2">
    <source>
        <dbReference type="EnsemblPlants" id="LPERR09G01850.1"/>
    </source>
</evidence>
<evidence type="ECO:0000256" key="1">
    <source>
        <dbReference type="SAM" id="MobiDB-lite"/>
    </source>
</evidence>
<dbReference type="AlphaFoldDB" id="A0A0D9XBR9"/>
<evidence type="ECO:0008006" key="4">
    <source>
        <dbReference type="Google" id="ProtNLM"/>
    </source>
</evidence>
<name>A0A0D9XBR9_9ORYZ</name>
<dbReference type="EnsemblPlants" id="LPERR09G01850.1">
    <property type="protein sequence ID" value="LPERR09G01850.1"/>
    <property type="gene ID" value="LPERR09G01850"/>
</dbReference>
<protein>
    <recommendedName>
        <fullName evidence="4">MBD domain-containing protein</fullName>
    </recommendedName>
</protein>
<evidence type="ECO:0000313" key="3">
    <source>
        <dbReference type="Proteomes" id="UP000032180"/>
    </source>
</evidence>
<sequence length="108" mass="12352">MSPCMKPQGRKDTMSLPDGWKIEKKKYRPEDPMKPKATSSSDEYIMLQKLFMPSIKMPVSQDDDKSGAGHSCDGQREMLYLESAEDEKSTKKMKNFDLNELPESRGDD</sequence>
<reference evidence="2" key="3">
    <citation type="submission" date="2015-04" db="UniProtKB">
        <authorList>
            <consortium name="EnsemblPlants"/>
        </authorList>
    </citation>
    <scope>IDENTIFICATION</scope>
</reference>